<name>A0A1I2BAA6_9FIRM</name>
<evidence type="ECO:0000259" key="14">
    <source>
        <dbReference type="PROSITE" id="PS51194"/>
    </source>
</evidence>
<dbReference type="InterPro" id="IPR032284">
    <property type="entry name" value="RecQ_Zn-bd"/>
</dbReference>
<dbReference type="InterPro" id="IPR004589">
    <property type="entry name" value="DNA_helicase_ATP-dep_RecQ"/>
</dbReference>
<dbReference type="CDD" id="cd17920">
    <property type="entry name" value="DEXHc_RecQ"/>
    <property type="match status" value="1"/>
</dbReference>
<keyword evidence="7" id="KW-0238">DNA-binding</keyword>
<evidence type="ECO:0000256" key="2">
    <source>
        <dbReference type="ARBA" id="ARBA00022723"/>
    </source>
</evidence>
<keyword evidence="2" id="KW-0479">Metal-binding</keyword>
<dbReference type="InterPro" id="IPR014001">
    <property type="entry name" value="Helicase_ATP-bd"/>
</dbReference>
<dbReference type="Proteomes" id="UP000198896">
    <property type="component" value="Unassembled WGS sequence"/>
</dbReference>
<dbReference type="STRING" id="1123323.SAMN05216245_10876"/>
<evidence type="ECO:0000256" key="7">
    <source>
        <dbReference type="ARBA" id="ARBA00023125"/>
    </source>
</evidence>
<keyword evidence="8" id="KW-0413">Isomerase</keyword>
<dbReference type="GO" id="GO:0003677">
    <property type="term" value="F:DNA binding"/>
    <property type="evidence" value="ECO:0007669"/>
    <property type="project" value="UniProtKB-KW"/>
</dbReference>
<dbReference type="SUPFAM" id="SSF52540">
    <property type="entry name" value="P-loop containing nucleoside triphosphate hydrolases"/>
    <property type="match status" value="1"/>
</dbReference>
<comment type="similarity">
    <text evidence="1">Belongs to the helicase family. RecQ subfamily.</text>
</comment>
<feature type="domain" description="Helicase C-terminal" evidence="14">
    <location>
        <begin position="217"/>
        <end position="361"/>
    </location>
</feature>
<evidence type="ECO:0000256" key="6">
    <source>
        <dbReference type="ARBA" id="ARBA00022840"/>
    </source>
</evidence>
<organism evidence="15 16">
    <name type="scientific">Succiniclasticum ruminis DSM 9236</name>
    <dbReference type="NCBI Taxonomy" id="1123323"/>
    <lineage>
        <taxon>Bacteria</taxon>
        <taxon>Bacillati</taxon>
        <taxon>Bacillota</taxon>
        <taxon>Negativicutes</taxon>
        <taxon>Acidaminococcales</taxon>
        <taxon>Acidaminococcaceae</taxon>
        <taxon>Succiniclasticum</taxon>
    </lineage>
</organism>
<keyword evidence="5 15" id="KW-0347">Helicase</keyword>
<evidence type="ECO:0000256" key="1">
    <source>
        <dbReference type="ARBA" id="ARBA00005446"/>
    </source>
</evidence>
<dbReference type="GO" id="GO:0009378">
    <property type="term" value="F:four-way junction helicase activity"/>
    <property type="evidence" value="ECO:0007669"/>
    <property type="project" value="TreeGrafter"/>
</dbReference>
<dbReference type="AlphaFoldDB" id="A0A1I2BAA6"/>
<evidence type="ECO:0000313" key="15">
    <source>
        <dbReference type="EMBL" id="SFE53071.1"/>
    </source>
</evidence>
<keyword evidence="4" id="KW-0378">Hydrolase</keyword>
<reference evidence="15 16" key="1">
    <citation type="submission" date="2016-10" db="EMBL/GenBank/DDBJ databases">
        <authorList>
            <person name="de Groot N.N."/>
        </authorList>
    </citation>
    <scope>NUCLEOTIDE SEQUENCE [LARGE SCALE GENOMIC DNA]</scope>
    <source>
        <strain evidence="15 16">DSM 9236</strain>
    </source>
</reference>
<accession>A0A1I2BAA6</accession>
<evidence type="ECO:0000256" key="8">
    <source>
        <dbReference type="ARBA" id="ARBA00023235"/>
    </source>
</evidence>
<protein>
    <recommendedName>
        <fullName evidence="11">ATP-dependent DNA helicase RecQ</fullName>
        <ecNumber evidence="10">5.6.2.4</ecNumber>
    </recommendedName>
    <alternativeName>
        <fullName evidence="12">DNA 3'-5' helicase RecQ</fullName>
    </alternativeName>
</protein>
<dbReference type="GO" id="GO:0005737">
    <property type="term" value="C:cytoplasm"/>
    <property type="evidence" value="ECO:0007669"/>
    <property type="project" value="TreeGrafter"/>
</dbReference>
<dbReference type="GO" id="GO:0005524">
    <property type="term" value="F:ATP binding"/>
    <property type="evidence" value="ECO:0007669"/>
    <property type="project" value="UniProtKB-KW"/>
</dbReference>
<proteinExistence type="inferred from homology"/>
<dbReference type="InterPro" id="IPR011545">
    <property type="entry name" value="DEAD/DEAH_box_helicase_dom"/>
</dbReference>
<evidence type="ECO:0000256" key="12">
    <source>
        <dbReference type="ARBA" id="ARBA00044550"/>
    </source>
</evidence>
<dbReference type="SMART" id="SM00490">
    <property type="entry name" value="HELICc"/>
    <property type="match status" value="1"/>
</dbReference>
<dbReference type="GO" id="GO:0016787">
    <property type="term" value="F:hydrolase activity"/>
    <property type="evidence" value="ECO:0007669"/>
    <property type="project" value="UniProtKB-KW"/>
</dbReference>
<dbReference type="Gene3D" id="3.40.50.300">
    <property type="entry name" value="P-loop containing nucleotide triphosphate hydrolases"/>
    <property type="match status" value="2"/>
</dbReference>
<comment type="catalytic activity">
    <reaction evidence="9">
        <text>Couples ATP hydrolysis with the unwinding of duplex DNA by translocating in the 3'-5' direction.</text>
        <dbReference type="EC" id="5.6.2.4"/>
    </reaction>
</comment>
<evidence type="ECO:0000256" key="11">
    <source>
        <dbReference type="ARBA" id="ARBA00044535"/>
    </source>
</evidence>
<dbReference type="PROSITE" id="PS51192">
    <property type="entry name" value="HELICASE_ATP_BIND_1"/>
    <property type="match status" value="1"/>
</dbReference>
<dbReference type="Pfam" id="PF00270">
    <property type="entry name" value="DEAD"/>
    <property type="match status" value="1"/>
</dbReference>
<evidence type="ECO:0000256" key="5">
    <source>
        <dbReference type="ARBA" id="ARBA00022806"/>
    </source>
</evidence>
<dbReference type="NCBIfam" id="TIGR00614">
    <property type="entry name" value="recQ_fam"/>
    <property type="match status" value="1"/>
</dbReference>
<dbReference type="PANTHER" id="PTHR13710">
    <property type="entry name" value="DNA HELICASE RECQ FAMILY MEMBER"/>
    <property type="match status" value="1"/>
</dbReference>
<keyword evidence="16" id="KW-1185">Reference proteome</keyword>
<dbReference type="GO" id="GO:0006310">
    <property type="term" value="P:DNA recombination"/>
    <property type="evidence" value="ECO:0007669"/>
    <property type="project" value="InterPro"/>
</dbReference>
<feature type="domain" description="Helicase ATP-binding" evidence="13">
    <location>
        <begin position="24"/>
        <end position="193"/>
    </location>
</feature>
<evidence type="ECO:0000256" key="10">
    <source>
        <dbReference type="ARBA" id="ARBA00034808"/>
    </source>
</evidence>
<dbReference type="Pfam" id="PF00271">
    <property type="entry name" value="Helicase_C"/>
    <property type="match status" value="1"/>
</dbReference>
<evidence type="ECO:0000256" key="9">
    <source>
        <dbReference type="ARBA" id="ARBA00034617"/>
    </source>
</evidence>
<dbReference type="GO" id="GO:0030894">
    <property type="term" value="C:replisome"/>
    <property type="evidence" value="ECO:0007669"/>
    <property type="project" value="TreeGrafter"/>
</dbReference>
<dbReference type="InterPro" id="IPR001650">
    <property type="entry name" value="Helicase_C-like"/>
</dbReference>
<dbReference type="EC" id="5.6.2.4" evidence="10"/>
<evidence type="ECO:0000256" key="4">
    <source>
        <dbReference type="ARBA" id="ARBA00022801"/>
    </source>
</evidence>
<keyword evidence="3" id="KW-0547">Nucleotide-binding</keyword>
<evidence type="ECO:0000259" key="13">
    <source>
        <dbReference type="PROSITE" id="PS51192"/>
    </source>
</evidence>
<gene>
    <name evidence="15" type="ORF">SAMN05216245_10876</name>
</gene>
<dbReference type="SMART" id="SM00487">
    <property type="entry name" value="DEXDc"/>
    <property type="match status" value="1"/>
</dbReference>
<keyword evidence="6" id="KW-0067">ATP-binding</keyword>
<dbReference type="GO" id="GO:0006281">
    <property type="term" value="P:DNA repair"/>
    <property type="evidence" value="ECO:0007669"/>
    <property type="project" value="TreeGrafter"/>
</dbReference>
<sequence>MQPETILKEWFGYDSFRSGQREVVDTILSGRDCLAILPTGAGKSVCFQIPALMQTGLTYVISPLISLMEDQVAHLQQNNIPAVCINSGMSKHTYNEIMYDIHTGVYKLVYLSPERLQNERFIRFALKNPPDFVVVDEAHCVSQWGHDFRPSYLQIREFVEQLPKRPLYAAFTATATPAVRQDIISSLGLADPAVILRSFDRPNLFFAKKSPADKDRALLDELEKVKGKSGIVYCSTHHHVERCFRLLRQHGYSAARYHAGLSVGERTVTQAAFINGQMQIIVATSAFGMGVDKSDISFVINYNMPQSLEEYYQEAGRAGRNGADARCTLFCSGEDLRIGKALAQQQEKPEGALQLLAAMWDYCHHDGCLRNYILRYFGETRMENCGKCSYCCTSGWWKQFTDFFRNDPDY</sequence>
<dbReference type="EMBL" id="FONL01000008">
    <property type="protein sequence ID" value="SFE53071.1"/>
    <property type="molecule type" value="Genomic_DNA"/>
</dbReference>
<dbReference type="InterPro" id="IPR027417">
    <property type="entry name" value="P-loop_NTPase"/>
</dbReference>
<dbReference type="PROSITE" id="PS51194">
    <property type="entry name" value="HELICASE_CTER"/>
    <property type="match status" value="1"/>
</dbReference>
<dbReference type="Pfam" id="PF16124">
    <property type="entry name" value="RecQ_Zn_bind"/>
    <property type="match status" value="1"/>
</dbReference>
<dbReference type="GO" id="GO:0043138">
    <property type="term" value="F:3'-5' DNA helicase activity"/>
    <property type="evidence" value="ECO:0007669"/>
    <property type="project" value="UniProtKB-EC"/>
</dbReference>
<dbReference type="FunFam" id="3.40.50.300:FF:000296">
    <property type="entry name" value="ATP-dependent DNA helicase RecQ"/>
    <property type="match status" value="1"/>
</dbReference>
<dbReference type="PANTHER" id="PTHR13710:SF105">
    <property type="entry name" value="ATP-DEPENDENT DNA HELICASE Q1"/>
    <property type="match status" value="1"/>
</dbReference>
<evidence type="ECO:0000313" key="16">
    <source>
        <dbReference type="Proteomes" id="UP000198896"/>
    </source>
</evidence>
<dbReference type="GO" id="GO:0046872">
    <property type="term" value="F:metal ion binding"/>
    <property type="evidence" value="ECO:0007669"/>
    <property type="project" value="UniProtKB-KW"/>
</dbReference>
<dbReference type="GO" id="GO:0043590">
    <property type="term" value="C:bacterial nucleoid"/>
    <property type="evidence" value="ECO:0007669"/>
    <property type="project" value="TreeGrafter"/>
</dbReference>
<evidence type="ECO:0000256" key="3">
    <source>
        <dbReference type="ARBA" id="ARBA00022741"/>
    </source>
</evidence>
<dbReference type="RefSeq" id="WP_177205952.1">
    <property type="nucleotide sequence ID" value="NZ_FONL01000008.1"/>
</dbReference>